<dbReference type="HOGENOM" id="CLU_085711_4_0_5"/>
<dbReference type="Proteomes" id="UP000001953">
    <property type="component" value="Plasmid 3"/>
</dbReference>
<evidence type="ECO:0000256" key="3">
    <source>
        <dbReference type="ARBA" id="ARBA00022691"/>
    </source>
</evidence>
<dbReference type="GO" id="GO:0009372">
    <property type="term" value="P:quorum sensing"/>
    <property type="evidence" value="ECO:0007669"/>
    <property type="project" value="UniProtKB-UniRule"/>
</dbReference>
<proteinExistence type="inferred from homology"/>
<dbReference type="PANTHER" id="PTHR39322:SF1">
    <property type="entry name" value="ISOVALERYL-HOMOSERINE LACTONE SYNTHASE"/>
    <property type="match status" value="1"/>
</dbReference>
<dbReference type="RefSeq" id="WP_011505225.1">
    <property type="nucleotide sequence ID" value="NC_007961.1"/>
</dbReference>
<keyword evidence="4 5" id="KW-0071">Autoinducer synthesis</keyword>
<gene>
    <name evidence="6" type="ordered locus">Nham_4570</name>
</gene>
<dbReference type="PROSITE" id="PS51187">
    <property type="entry name" value="AUTOINDUCER_SYNTH_2"/>
    <property type="match status" value="1"/>
</dbReference>
<dbReference type="InterPro" id="IPR016181">
    <property type="entry name" value="Acyl_CoA_acyltransferase"/>
</dbReference>
<keyword evidence="2" id="KW-0808">Transferase</keyword>
<dbReference type="SUPFAM" id="SSF55729">
    <property type="entry name" value="Acyl-CoA N-acyltransferases (Nat)"/>
    <property type="match status" value="1"/>
</dbReference>
<protein>
    <submittedName>
        <fullName evidence="6">Autoinducer synthesis protein</fullName>
    </submittedName>
</protein>
<accession>Q1QF52</accession>
<dbReference type="PANTHER" id="PTHR39322">
    <property type="entry name" value="ACYL-HOMOSERINE-LACTONE SYNTHASE"/>
    <property type="match status" value="1"/>
</dbReference>
<dbReference type="PRINTS" id="PR01549">
    <property type="entry name" value="AUTOINDCRSYN"/>
</dbReference>
<keyword evidence="6" id="KW-0614">Plasmid</keyword>
<dbReference type="KEGG" id="nha:Nham_4570"/>
<dbReference type="OrthoDB" id="6169313at2"/>
<name>Q1QF52_NITHX</name>
<sequence length="207" mass="23009">MRAIAIDANEDSGMRSLLDGMHQLRARVFPGWLGWQVRIEQGHERDEYDALGPTYILALTDHGDVAGCARLLPTIDPNMLSQTFPQLLASGRLRAKPTRIESSRFCVDSQREGRGGRCLHEAILTMFAGVIEWSMSNGYDEIVTATDVLFERILQRAGWPMTRLGGVELIGETMSVAGILPADRTSFEQVYPPGYCSDLRRLKRAAA</sequence>
<keyword evidence="1 5" id="KW-0673">Quorum sensing</keyword>
<organism evidence="6 7">
    <name type="scientific">Nitrobacter hamburgensis (strain DSM 10229 / NCIMB 13809 / X14)</name>
    <dbReference type="NCBI Taxonomy" id="323097"/>
    <lineage>
        <taxon>Bacteria</taxon>
        <taxon>Pseudomonadati</taxon>
        <taxon>Pseudomonadota</taxon>
        <taxon>Alphaproteobacteria</taxon>
        <taxon>Hyphomicrobiales</taxon>
        <taxon>Nitrobacteraceae</taxon>
        <taxon>Nitrobacter</taxon>
    </lineage>
</organism>
<dbReference type="EMBL" id="CP000322">
    <property type="protein sequence ID" value="ABE65145.1"/>
    <property type="molecule type" value="Genomic_DNA"/>
</dbReference>
<geneLocation type="plasmid" evidence="7">
    <name>pNITHX3</name>
</geneLocation>
<dbReference type="Gene3D" id="3.40.630.30">
    <property type="match status" value="1"/>
</dbReference>
<reference evidence="7" key="1">
    <citation type="submission" date="2006-03" db="EMBL/GenBank/DDBJ databases">
        <title>Complete sequence of plasmid 3 of Nitrobacter hamburgensis X14.</title>
        <authorList>
            <consortium name="US DOE Joint Genome Institute"/>
            <person name="Copeland A."/>
            <person name="Lucas S."/>
            <person name="Lapidus A."/>
            <person name="Barry K."/>
            <person name="Detter J.C."/>
            <person name="Glavina del Rio T."/>
            <person name="Hammon N."/>
            <person name="Israni S."/>
            <person name="Dalin E."/>
            <person name="Tice H."/>
            <person name="Pitluck S."/>
            <person name="Chain P."/>
            <person name="Malfatti S."/>
            <person name="Shin M."/>
            <person name="Vergez L."/>
            <person name="Schmutz J."/>
            <person name="Larimer F."/>
            <person name="Land M."/>
            <person name="Hauser L."/>
            <person name="Kyrpides N."/>
            <person name="Ivanova N."/>
            <person name="Ward B."/>
            <person name="Arp D."/>
            <person name="Klotz M."/>
            <person name="Stein L."/>
            <person name="O'Mullan G."/>
            <person name="Starkenburg S."/>
            <person name="Sayavedra L."/>
            <person name="Poret-Peterson A.T."/>
            <person name="Gentry M.E."/>
            <person name="Bruce D."/>
            <person name="Richardson P."/>
        </authorList>
    </citation>
    <scope>NUCLEOTIDE SEQUENCE [LARGE SCALE GENOMIC DNA]</scope>
    <source>
        <strain evidence="7">DSM 10229 / NCIMB 13809 / X14</strain>
        <plasmid evidence="7">Plasmid pNITHX3</plasmid>
    </source>
</reference>
<evidence type="ECO:0000313" key="6">
    <source>
        <dbReference type="EMBL" id="ABE65145.1"/>
    </source>
</evidence>
<dbReference type="Pfam" id="PF00765">
    <property type="entry name" value="Autoind_synth"/>
    <property type="match status" value="1"/>
</dbReference>
<evidence type="ECO:0000313" key="7">
    <source>
        <dbReference type="Proteomes" id="UP000001953"/>
    </source>
</evidence>
<comment type="similarity">
    <text evidence="5">Belongs to the autoinducer synthase family.</text>
</comment>
<evidence type="ECO:0000256" key="2">
    <source>
        <dbReference type="ARBA" id="ARBA00022679"/>
    </source>
</evidence>
<dbReference type="NCBIfam" id="NF010408">
    <property type="entry name" value="PRK13834.1"/>
    <property type="match status" value="1"/>
</dbReference>
<dbReference type="InterPro" id="IPR001690">
    <property type="entry name" value="Autoind_synthase"/>
</dbReference>
<evidence type="ECO:0000256" key="1">
    <source>
        <dbReference type="ARBA" id="ARBA00022654"/>
    </source>
</evidence>
<evidence type="ECO:0000256" key="4">
    <source>
        <dbReference type="ARBA" id="ARBA00022929"/>
    </source>
</evidence>
<dbReference type="GO" id="GO:0016740">
    <property type="term" value="F:transferase activity"/>
    <property type="evidence" value="ECO:0007669"/>
    <property type="project" value="UniProtKB-KW"/>
</dbReference>
<evidence type="ECO:0000256" key="5">
    <source>
        <dbReference type="PROSITE-ProRule" id="PRU00533"/>
    </source>
</evidence>
<dbReference type="GO" id="GO:0007165">
    <property type="term" value="P:signal transduction"/>
    <property type="evidence" value="ECO:0007669"/>
    <property type="project" value="TreeGrafter"/>
</dbReference>
<keyword evidence="7" id="KW-1185">Reference proteome</keyword>
<keyword evidence="3" id="KW-0949">S-adenosyl-L-methionine</keyword>
<dbReference type="AlphaFoldDB" id="Q1QF52"/>